<dbReference type="Proteomes" id="UP000446786">
    <property type="component" value="Unassembled WGS sequence"/>
</dbReference>
<evidence type="ECO:0008006" key="4">
    <source>
        <dbReference type="Google" id="ProtNLM"/>
    </source>
</evidence>
<feature type="compositionally biased region" description="Basic and acidic residues" evidence="1">
    <location>
        <begin position="52"/>
        <end position="81"/>
    </location>
</feature>
<dbReference type="EMBL" id="WTYE01000001">
    <property type="protein sequence ID" value="MXP32790.1"/>
    <property type="molecule type" value="Genomic_DNA"/>
</dbReference>
<comment type="caution">
    <text evidence="2">The sequence shown here is derived from an EMBL/GenBank/DDBJ whole genome shotgun (WGS) entry which is preliminary data.</text>
</comment>
<organism evidence="2 3">
    <name type="scientific">Parerythrobacter jejuensis</name>
    <dbReference type="NCBI Taxonomy" id="795812"/>
    <lineage>
        <taxon>Bacteria</taxon>
        <taxon>Pseudomonadati</taxon>
        <taxon>Pseudomonadota</taxon>
        <taxon>Alphaproteobacteria</taxon>
        <taxon>Sphingomonadales</taxon>
        <taxon>Erythrobacteraceae</taxon>
        <taxon>Parerythrobacter</taxon>
    </lineage>
</organism>
<name>A0A845AR57_9SPHN</name>
<dbReference type="OrthoDB" id="7433558at2"/>
<dbReference type="RefSeq" id="WP_160780098.1">
    <property type="nucleotide sequence ID" value="NZ_BAAAZF010000001.1"/>
</dbReference>
<evidence type="ECO:0000313" key="3">
    <source>
        <dbReference type="Proteomes" id="UP000446786"/>
    </source>
</evidence>
<dbReference type="AlphaFoldDB" id="A0A845AR57"/>
<keyword evidence="3" id="KW-1185">Reference proteome</keyword>
<gene>
    <name evidence="2" type="ORF">GRI94_13245</name>
</gene>
<dbReference type="PROSITE" id="PS51257">
    <property type="entry name" value="PROKAR_LIPOPROTEIN"/>
    <property type="match status" value="1"/>
</dbReference>
<evidence type="ECO:0000256" key="1">
    <source>
        <dbReference type="SAM" id="MobiDB-lite"/>
    </source>
</evidence>
<accession>A0A845AR57</accession>
<proteinExistence type="predicted"/>
<sequence length="135" mass="14990">MKPALLYILGASIALTGCTQFGSSSLPSTGTYKLVFVPTAINSQGAESARALERADETIRDGRDAGQLSRREARGLRREARQIGAMADRFAQDGLSPEESRELQTRAQVLKQQADNRRFIKEPKKKKSRKRDKPD</sequence>
<evidence type="ECO:0000313" key="2">
    <source>
        <dbReference type="EMBL" id="MXP32790.1"/>
    </source>
</evidence>
<feature type="compositionally biased region" description="Basic residues" evidence="1">
    <location>
        <begin position="123"/>
        <end position="135"/>
    </location>
</feature>
<reference evidence="2 3" key="1">
    <citation type="submission" date="2019-12" db="EMBL/GenBank/DDBJ databases">
        <title>Genomic-based taxomic classification of the family Erythrobacteraceae.</title>
        <authorList>
            <person name="Xu L."/>
        </authorList>
    </citation>
    <scope>NUCLEOTIDE SEQUENCE [LARGE SCALE GENOMIC DNA]</scope>
    <source>
        <strain evidence="2 3">JCM 16677</strain>
    </source>
</reference>
<feature type="region of interest" description="Disordered" evidence="1">
    <location>
        <begin position="52"/>
        <end position="135"/>
    </location>
</feature>
<protein>
    <recommendedName>
        <fullName evidence="4">Lipoprotein</fullName>
    </recommendedName>
</protein>